<gene>
    <name evidence="7" type="ORF">FAA97_04760</name>
</gene>
<dbReference type="InterPro" id="IPR018660">
    <property type="entry name" value="MliC"/>
</dbReference>
<evidence type="ECO:0000256" key="1">
    <source>
        <dbReference type="ARBA" id="ARBA00022729"/>
    </source>
</evidence>
<evidence type="ECO:0000313" key="7">
    <source>
        <dbReference type="EMBL" id="THV25505.1"/>
    </source>
</evidence>
<feature type="signal peptide" evidence="5">
    <location>
        <begin position="1"/>
        <end position="21"/>
    </location>
</feature>
<proteinExistence type="predicted"/>
<dbReference type="RefSeq" id="WP_136597343.1">
    <property type="nucleotide sequence ID" value="NZ_STGV01000001.1"/>
</dbReference>
<keyword evidence="1 5" id="KW-0732">Signal</keyword>
<dbReference type="EMBL" id="STGV01000001">
    <property type="protein sequence ID" value="THV25505.1"/>
    <property type="molecule type" value="Genomic_DNA"/>
</dbReference>
<evidence type="ECO:0000256" key="5">
    <source>
        <dbReference type="SAM" id="SignalP"/>
    </source>
</evidence>
<evidence type="ECO:0000259" key="6">
    <source>
        <dbReference type="Pfam" id="PF09864"/>
    </source>
</evidence>
<protein>
    <recommendedName>
        <fullName evidence="6">C-type lysozyme inhibitor domain-containing protein</fullName>
    </recommendedName>
</protein>
<dbReference type="Pfam" id="PF09864">
    <property type="entry name" value="MliC"/>
    <property type="match status" value="1"/>
</dbReference>
<dbReference type="AlphaFoldDB" id="A0A4S8P7M9"/>
<dbReference type="OrthoDB" id="7173921at2"/>
<dbReference type="SUPFAM" id="SSF141488">
    <property type="entry name" value="YdhA-like"/>
    <property type="match status" value="1"/>
</dbReference>
<organism evidence="7 8">
    <name type="scientific">Peteryoungia ipomoeae</name>
    <dbReference type="NCBI Taxonomy" id="1210932"/>
    <lineage>
        <taxon>Bacteria</taxon>
        <taxon>Pseudomonadati</taxon>
        <taxon>Pseudomonadota</taxon>
        <taxon>Alphaproteobacteria</taxon>
        <taxon>Hyphomicrobiales</taxon>
        <taxon>Rhizobiaceae</taxon>
        <taxon>Peteryoungia</taxon>
    </lineage>
</organism>
<keyword evidence="8" id="KW-1185">Reference proteome</keyword>
<dbReference type="Gene3D" id="2.40.128.200">
    <property type="match status" value="1"/>
</dbReference>
<reference evidence="7 8" key="1">
    <citation type="submission" date="2019-04" db="EMBL/GenBank/DDBJ databases">
        <title>Genome sequence of strain shin9-1.</title>
        <authorList>
            <person name="Gao J."/>
            <person name="Sun J."/>
        </authorList>
    </citation>
    <scope>NUCLEOTIDE SEQUENCE [LARGE SCALE GENOMIC DNA]</scope>
    <source>
        <strain evidence="8">shin9-1</strain>
    </source>
</reference>
<keyword evidence="3" id="KW-0564">Palmitate</keyword>
<evidence type="ECO:0000256" key="3">
    <source>
        <dbReference type="ARBA" id="ARBA00023139"/>
    </source>
</evidence>
<keyword evidence="2" id="KW-0472">Membrane</keyword>
<comment type="caution">
    <text evidence="7">The sequence shown here is derived from an EMBL/GenBank/DDBJ whole genome shotgun (WGS) entry which is preliminary data.</text>
</comment>
<sequence length="100" mass="10980">MQKFRLIAVLSIALAPMTAVADEADGEVLYGCDDGNNLRVRFDSKEAVVVLPQGEAVTLPQRPSGSGFWYSNGRHEMRGKGDEMQFAVGRRVPVSCHRKS</sequence>
<dbReference type="Proteomes" id="UP000308828">
    <property type="component" value="Unassembled WGS sequence"/>
</dbReference>
<evidence type="ECO:0000313" key="8">
    <source>
        <dbReference type="Proteomes" id="UP000308828"/>
    </source>
</evidence>
<keyword evidence="4" id="KW-0449">Lipoprotein</keyword>
<evidence type="ECO:0000256" key="2">
    <source>
        <dbReference type="ARBA" id="ARBA00023136"/>
    </source>
</evidence>
<feature type="domain" description="C-type lysozyme inhibitor" evidence="6">
    <location>
        <begin position="30"/>
        <end position="94"/>
    </location>
</feature>
<feature type="chain" id="PRO_5020888535" description="C-type lysozyme inhibitor domain-containing protein" evidence="5">
    <location>
        <begin position="22"/>
        <end position="100"/>
    </location>
</feature>
<evidence type="ECO:0000256" key="4">
    <source>
        <dbReference type="ARBA" id="ARBA00023288"/>
    </source>
</evidence>
<accession>A0A4S8P7M9</accession>
<name>A0A4S8P7M9_9HYPH</name>
<dbReference type="InterPro" id="IPR036328">
    <property type="entry name" value="MliC_sf"/>
</dbReference>